<protein>
    <submittedName>
        <fullName evidence="2">Uncharacterized protein</fullName>
    </submittedName>
</protein>
<gene>
    <name evidence="2" type="ORF">VNI00_005425</name>
</gene>
<organism evidence="2 3">
    <name type="scientific">Paramarasmius palmivorus</name>
    <dbReference type="NCBI Taxonomy" id="297713"/>
    <lineage>
        <taxon>Eukaryota</taxon>
        <taxon>Fungi</taxon>
        <taxon>Dikarya</taxon>
        <taxon>Basidiomycota</taxon>
        <taxon>Agaricomycotina</taxon>
        <taxon>Agaricomycetes</taxon>
        <taxon>Agaricomycetidae</taxon>
        <taxon>Agaricales</taxon>
        <taxon>Marasmiineae</taxon>
        <taxon>Marasmiaceae</taxon>
        <taxon>Paramarasmius</taxon>
    </lineage>
</organism>
<reference evidence="2 3" key="1">
    <citation type="submission" date="2024-01" db="EMBL/GenBank/DDBJ databases">
        <title>A draft genome for a cacao thread blight-causing isolate of Paramarasmius palmivorus.</title>
        <authorList>
            <person name="Baruah I.K."/>
            <person name="Bukari Y."/>
            <person name="Amoako-Attah I."/>
            <person name="Meinhardt L.W."/>
            <person name="Bailey B.A."/>
            <person name="Cohen S.P."/>
        </authorList>
    </citation>
    <scope>NUCLEOTIDE SEQUENCE [LARGE SCALE GENOMIC DNA]</scope>
    <source>
        <strain evidence="2 3">GH-12</strain>
    </source>
</reference>
<feature type="compositionally biased region" description="Basic residues" evidence="1">
    <location>
        <begin position="239"/>
        <end position="248"/>
    </location>
</feature>
<dbReference type="EMBL" id="JAYKXP010000015">
    <property type="protein sequence ID" value="KAK7049994.1"/>
    <property type="molecule type" value="Genomic_DNA"/>
</dbReference>
<keyword evidence="3" id="KW-1185">Reference proteome</keyword>
<evidence type="ECO:0000256" key="1">
    <source>
        <dbReference type="SAM" id="MobiDB-lite"/>
    </source>
</evidence>
<sequence>MSMFVPLRALAHFQVVLEIPSTNIPDKEISYMLKPIPLSQAIASGDYCGSSGYLHVNAKSEGGILIVEVTTGNGSGSNSTPVPPLTTIPEERHEHSSAESTSYLVANPYSAFSNFALESEGNRISGAIGDTVIPKESPLSPNGGDVVRDDAACGVPTDWSTDNVGSLIGALSGFEYSDSFFPSAEYGPLAGTVEFDFGQSSSPGLDNRSETLSTTPLSSPETENPVSEQHIVQEEPRPKRYARNPRAHAHAEPPTQTQVPVPVYNGRMRRLVLEEPR</sequence>
<feature type="region of interest" description="Disordered" evidence="1">
    <location>
        <begin position="198"/>
        <end position="265"/>
    </location>
</feature>
<name>A0AAW0DF98_9AGAR</name>
<proteinExistence type="predicted"/>
<feature type="compositionally biased region" description="Low complexity" evidence="1">
    <location>
        <begin position="210"/>
        <end position="223"/>
    </location>
</feature>
<feature type="compositionally biased region" description="Low complexity" evidence="1">
    <location>
        <begin position="253"/>
        <end position="263"/>
    </location>
</feature>
<comment type="caution">
    <text evidence="2">The sequence shown here is derived from an EMBL/GenBank/DDBJ whole genome shotgun (WGS) entry which is preliminary data.</text>
</comment>
<dbReference type="Proteomes" id="UP001383192">
    <property type="component" value="Unassembled WGS sequence"/>
</dbReference>
<accession>A0AAW0DF98</accession>
<evidence type="ECO:0000313" key="2">
    <source>
        <dbReference type="EMBL" id="KAK7049994.1"/>
    </source>
</evidence>
<evidence type="ECO:0000313" key="3">
    <source>
        <dbReference type="Proteomes" id="UP001383192"/>
    </source>
</evidence>
<dbReference type="AlphaFoldDB" id="A0AAW0DF98"/>